<dbReference type="Proteomes" id="UP000324678">
    <property type="component" value="Chromosome"/>
</dbReference>
<dbReference type="PROSITE" id="PS50850">
    <property type="entry name" value="MFS"/>
    <property type="match status" value="1"/>
</dbReference>
<sequence>MNTAFRWLWLGAGSANLADGILLTALPLIALAAGASPAEVGLVVTAATIAWPLFGLHAGWIVDRVAAPRLLAIVSAARVLAFGALAVAVVAQVGIVPLVIAVAVLYGLAETLVDTALIAAVPRVVARDRLTGANARLEATVNIANQLAGPPLAGVLVAVSSAVAVVAGGALYAVAGIAALLLARSRPAAAWRATSGETSDSETSDTTPRVRDGIAFLWRHPLQRPLTLLTAAMSLVWGAWASVFVLYAVAPGPLGLDTAAYGWMLAAMAAGGIAASAVTARLERRLGTVALLVLDLVGTIALVLPAALGAGAWLVLAGLVVAGAGSSVWRILVAVIRQRTTPAALIGRVYAASRVVSWGALPLGSAFAAFGASTLGVDAVLGISSAVAIGVAVWFAAIWGRMSRLVRAAEHTAAPAPAATQPMSVATSPTRAENPSRSGSS</sequence>
<feature type="transmembrane region" description="Helical" evidence="7">
    <location>
        <begin position="82"/>
        <end position="108"/>
    </location>
</feature>
<keyword evidence="10" id="KW-1185">Reference proteome</keyword>
<feature type="region of interest" description="Disordered" evidence="6">
    <location>
        <begin position="416"/>
        <end position="441"/>
    </location>
</feature>
<feature type="transmembrane region" description="Helical" evidence="7">
    <location>
        <begin position="7"/>
        <end position="34"/>
    </location>
</feature>
<protein>
    <submittedName>
        <fullName evidence="9">MFS transporter</fullName>
    </submittedName>
</protein>
<evidence type="ECO:0000256" key="4">
    <source>
        <dbReference type="ARBA" id="ARBA00022989"/>
    </source>
</evidence>
<feature type="transmembrane region" description="Helical" evidence="7">
    <location>
        <begin position="314"/>
        <end position="335"/>
    </location>
</feature>
<dbReference type="CDD" id="cd06173">
    <property type="entry name" value="MFS_MefA_like"/>
    <property type="match status" value="1"/>
</dbReference>
<dbReference type="GO" id="GO:0022857">
    <property type="term" value="F:transmembrane transporter activity"/>
    <property type="evidence" value="ECO:0007669"/>
    <property type="project" value="InterPro"/>
</dbReference>
<feature type="transmembrane region" description="Helical" evidence="7">
    <location>
        <begin position="155"/>
        <end position="182"/>
    </location>
</feature>
<evidence type="ECO:0000256" key="5">
    <source>
        <dbReference type="ARBA" id="ARBA00023136"/>
    </source>
</evidence>
<feature type="transmembrane region" description="Helical" evidence="7">
    <location>
        <begin position="289"/>
        <end position="308"/>
    </location>
</feature>
<dbReference type="InterPro" id="IPR036259">
    <property type="entry name" value="MFS_trans_sf"/>
</dbReference>
<keyword evidence="4 7" id="KW-1133">Transmembrane helix</keyword>
<keyword evidence="3 7" id="KW-0812">Transmembrane</keyword>
<proteinExistence type="predicted"/>
<dbReference type="Pfam" id="PF07690">
    <property type="entry name" value="MFS_1"/>
    <property type="match status" value="1"/>
</dbReference>
<feature type="transmembrane region" description="Helical" evidence="7">
    <location>
        <begin position="261"/>
        <end position="282"/>
    </location>
</feature>
<evidence type="ECO:0000259" key="8">
    <source>
        <dbReference type="PROSITE" id="PS50850"/>
    </source>
</evidence>
<feature type="compositionally biased region" description="Polar residues" evidence="6">
    <location>
        <begin position="421"/>
        <end position="441"/>
    </location>
</feature>
<evidence type="ECO:0000313" key="10">
    <source>
        <dbReference type="Proteomes" id="UP000324678"/>
    </source>
</evidence>
<dbReference type="AlphaFoldDB" id="A0A5C1YCL6"/>
<organism evidence="9 10">
    <name type="scientific">Agromyces intestinalis</name>
    <dbReference type="NCBI Taxonomy" id="2592652"/>
    <lineage>
        <taxon>Bacteria</taxon>
        <taxon>Bacillati</taxon>
        <taxon>Actinomycetota</taxon>
        <taxon>Actinomycetes</taxon>
        <taxon>Micrococcales</taxon>
        <taxon>Microbacteriaceae</taxon>
        <taxon>Agromyces</taxon>
    </lineage>
</organism>
<feature type="transmembrane region" description="Helical" evidence="7">
    <location>
        <begin position="226"/>
        <end position="249"/>
    </location>
</feature>
<evidence type="ECO:0000256" key="2">
    <source>
        <dbReference type="ARBA" id="ARBA00022475"/>
    </source>
</evidence>
<dbReference type="GO" id="GO:0005886">
    <property type="term" value="C:plasma membrane"/>
    <property type="evidence" value="ECO:0007669"/>
    <property type="project" value="UniProtKB-SubCell"/>
</dbReference>
<dbReference type="RefSeq" id="WP_149159804.1">
    <property type="nucleotide sequence ID" value="NZ_CP043505.1"/>
</dbReference>
<feature type="transmembrane region" description="Helical" evidence="7">
    <location>
        <begin position="355"/>
        <end position="373"/>
    </location>
</feature>
<comment type="subcellular location">
    <subcellularLocation>
        <location evidence="1">Cell membrane</location>
        <topology evidence="1">Multi-pass membrane protein</topology>
    </subcellularLocation>
</comment>
<dbReference type="SUPFAM" id="SSF103473">
    <property type="entry name" value="MFS general substrate transporter"/>
    <property type="match status" value="1"/>
</dbReference>
<evidence type="ECO:0000313" key="9">
    <source>
        <dbReference type="EMBL" id="QEO13781.1"/>
    </source>
</evidence>
<evidence type="ECO:0000256" key="7">
    <source>
        <dbReference type="SAM" id="Phobius"/>
    </source>
</evidence>
<evidence type="ECO:0000256" key="6">
    <source>
        <dbReference type="SAM" id="MobiDB-lite"/>
    </source>
</evidence>
<dbReference type="KEGG" id="ail:FLP10_04605"/>
<feature type="domain" description="Major facilitator superfamily (MFS) profile" evidence="8">
    <location>
        <begin position="4"/>
        <end position="402"/>
    </location>
</feature>
<feature type="transmembrane region" description="Helical" evidence="7">
    <location>
        <begin position="40"/>
        <end position="62"/>
    </location>
</feature>
<dbReference type="PANTHER" id="PTHR23513">
    <property type="entry name" value="INTEGRAL MEMBRANE EFFLUX PROTEIN-RELATED"/>
    <property type="match status" value="1"/>
</dbReference>
<evidence type="ECO:0000256" key="3">
    <source>
        <dbReference type="ARBA" id="ARBA00022692"/>
    </source>
</evidence>
<dbReference type="Gene3D" id="1.20.1250.20">
    <property type="entry name" value="MFS general substrate transporter like domains"/>
    <property type="match status" value="1"/>
</dbReference>
<dbReference type="EMBL" id="CP043505">
    <property type="protein sequence ID" value="QEO13781.1"/>
    <property type="molecule type" value="Genomic_DNA"/>
</dbReference>
<dbReference type="PANTHER" id="PTHR23513:SF6">
    <property type="entry name" value="MAJOR FACILITATOR SUPERFAMILY ASSOCIATED DOMAIN-CONTAINING PROTEIN"/>
    <property type="match status" value="1"/>
</dbReference>
<evidence type="ECO:0000256" key="1">
    <source>
        <dbReference type="ARBA" id="ARBA00004651"/>
    </source>
</evidence>
<keyword evidence="2" id="KW-1003">Cell membrane</keyword>
<name>A0A5C1YCL6_9MICO</name>
<gene>
    <name evidence="9" type="ORF">FLP10_04605</name>
</gene>
<feature type="transmembrane region" description="Helical" evidence="7">
    <location>
        <begin position="379"/>
        <end position="399"/>
    </location>
</feature>
<keyword evidence="5 7" id="KW-0472">Membrane</keyword>
<dbReference type="OrthoDB" id="145388at2"/>
<dbReference type="InterPro" id="IPR020846">
    <property type="entry name" value="MFS_dom"/>
</dbReference>
<reference evidence="9 10" key="1">
    <citation type="submission" date="2019-09" db="EMBL/GenBank/DDBJ databases">
        <title>Genome sequencing of strain KACC 19306.</title>
        <authorList>
            <person name="Heo J."/>
            <person name="Kim S.-J."/>
            <person name="Kim J.-S."/>
            <person name="Hong S.-B."/>
            <person name="Kwon S.-W."/>
        </authorList>
    </citation>
    <scope>NUCLEOTIDE SEQUENCE [LARGE SCALE GENOMIC DNA]</scope>
    <source>
        <strain evidence="9 10">KACC 19306</strain>
    </source>
</reference>
<dbReference type="InterPro" id="IPR011701">
    <property type="entry name" value="MFS"/>
</dbReference>
<accession>A0A5C1YCL6</accession>